<evidence type="ECO:0000313" key="4">
    <source>
        <dbReference type="EMBL" id="MXP45962.1"/>
    </source>
</evidence>
<dbReference type="InterPro" id="IPR038161">
    <property type="entry name" value="VirB9/CagX/TrbG_C_sf"/>
</dbReference>
<reference evidence="4 5" key="1">
    <citation type="submission" date="2019-12" db="EMBL/GenBank/DDBJ databases">
        <title>Genomic-based taxomic classification of the family Erythrobacteraceae.</title>
        <authorList>
            <person name="Xu L."/>
        </authorList>
    </citation>
    <scope>NUCLEOTIDE SEQUENCE [LARGE SCALE GENOMIC DNA]</scope>
    <source>
        <strain evidence="4 5">SW-109</strain>
    </source>
</reference>
<accession>A0A6I4V1Z9</accession>
<feature type="chain" id="PRO_5026055186" description="Type IV secretion system protein VirB9" evidence="3">
    <location>
        <begin position="21"/>
        <end position="239"/>
    </location>
</feature>
<dbReference type="EMBL" id="WTYP01000001">
    <property type="protein sequence ID" value="MXP45962.1"/>
    <property type="molecule type" value="Genomic_DNA"/>
</dbReference>
<keyword evidence="2 3" id="KW-0732">Signal</keyword>
<evidence type="ECO:0008006" key="6">
    <source>
        <dbReference type="Google" id="ProtNLM"/>
    </source>
</evidence>
<dbReference type="Gene3D" id="2.60.40.2500">
    <property type="match status" value="1"/>
</dbReference>
<dbReference type="CDD" id="cd06911">
    <property type="entry name" value="VirB9_CagX_TrbG"/>
    <property type="match status" value="1"/>
</dbReference>
<evidence type="ECO:0000256" key="2">
    <source>
        <dbReference type="ARBA" id="ARBA00022729"/>
    </source>
</evidence>
<proteinExistence type="inferred from homology"/>
<evidence type="ECO:0000256" key="3">
    <source>
        <dbReference type="SAM" id="SignalP"/>
    </source>
</evidence>
<evidence type="ECO:0000313" key="5">
    <source>
        <dbReference type="Proteomes" id="UP000471435"/>
    </source>
</evidence>
<sequence length="239" mass="25969">MRLAASLAAILALSSATASAPLAAQVLPQPSAENPRLQTVRWTPGQEIILTALPDTGLTVVLEPGEQVRRVAVDDQNTVEIRVSGELDSLLILPQVRSVGSGIVVQTDRRDYRFTLRTDTGLTAAYLVKVDYDDPGIKQPQEVTAKPAGIVWRYRVKGDTSVRPASISDNGIRTRIAFGPEQLLPAVFSIGPTGKEQVVNGYMRDGIFVIDRVYSQLVFRIDKDKATANRNKSGEKTDG</sequence>
<dbReference type="Pfam" id="PF03524">
    <property type="entry name" value="CagX"/>
    <property type="match status" value="1"/>
</dbReference>
<comment type="similarity">
    <text evidence="1">Belongs to the TrbG/VirB9 family.</text>
</comment>
<organism evidence="4 5">
    <name type="scientific">Pontixanthobacter luteolus</name>
    <dbReference type="NCBI Taxonomy" id="295089"/>
    <lineage>
        <taxon>Bacteria</taxon>
        <taxon>Pseudomonadati</taxon>
        <taxon>Pseudomonadota</taxon>
        <taxon>Alphaproteobacteria</taxon>
        <taxon>Sphingomonadales</taxon>
        <taxon>Erythrobacteraceae</taxon>
        <taxon>Pontixanthobacter</taxon>
    </lineage>
</organism>
<protein>
    <recommendedName>
        <fullName evidence="6">Type IV secretion system protein VirB9</fullName>
    </recommendedName>
</protein>
<dbReference type="InterPro" id="IPR010258">
    <property type="entry name" value="Conjugal_tfr_TrbG/VirB9/CagX"/>
</dbReference>
<evidence type="ECO:0000256" key="1">
    <source>
        <dbReference type="ARBA" id="ARBA00006135"/>
    </source>
</evidence>
<comment type="caution">
    <text evidence="4">The sequence shown here is derived from an EMBL/GenBank/DDBJ whole genome shotgun (WGS) entry which is preliminary data.</text>
</comment>
<dbReference type="RefSeq" id="WP_160729250.1">
    <property type="nucleotide sequence ID" value="NZ_WTYP01000001.1"/>
</dbReference>
<dbReference type="OrthoDB" id="7390264at2"/>
<feature type="signal peptide" evidence="3">
    <location>
        <begin position="1"/>
        <end position="20"/>
    </location>
</feature>
<keyword evidence="5" id="KW-1185">Reference proteome</keyword>
<dbReference type="InterPro" id="IPR033645">
    <property type="entry name" value="VirB9/CagX/TrbG_C"/>
</dbReference>
<dbReference type="AlphaFoldDB" id="A0A6I4V1Z9"/>
<name>A0A6I4V1Z9_9SPHN</name>
<dbReference type="Proteomes" id="UP000471435">
    <property type="component" value="Unassembled WGS sequence"/>
</dbReference>
<gene>
    <name evidence="4" type="ORF">GRI43_00965</name>
</gene>